<dbReference type="InterPro" id="IPR058294">
    <property type="entry name" value="DUF7988"/>
</dbReference>
<comment type="caution">
    <text evidence="3">The sequence shown here is derived from an EMBL/GenBank/DDBJ whole genome shotgun (WGS) entry which is preliminary data.</text>
</comment>
<feature type="domain" description="DUF7988" evidence="2">
    <location>
        <begin position="7"/>
        <end position="142"/>
    </location>
</feature>
<organism evidence="3 4">
    <name type="scientific">Halorussus caseinilyticus</name>
    <dbReference type="NCBI Taxonomy" id="3034025"/>
    <lineage>
        <taxon>Archaea</taxon>
        <taxon>Methanobacteriati</taxon>
        <taxon>Methanobacteriota</taxon>
        <taxon>Stenosarchaea group</taxon>
        <taxon>Halobacteria</taxon>
        <taxon>Halobacteriales</taxon>
        <taxon>Haladaptataceae</taxon>
        <taxon>Halorussus</taxon>
    </lineage>
</organism>
<reference evidence="3 4" key="1">
    <citation type="journal article" date="2019" name="Int. J. Syst. Evol. Microbiol.">
        <title>The Global Catalogue of Microorganisms (GCM) 10K type strain sequencing project: providing services to taxonomists for standard genome sequencing and annotation.</title>
        <authorList>
            <consortium name="The Broad Institute Genomics Platform"/>
            <consortium name="The Broad Institute Genome Sequencing Center for Infectious Disease"/>
            <person name="Wu L."/>
            <person name="Ma J."/>
        </authorList>
    </citation>
    <scope>NUCLEOTIDE SEQUENCE [LARGE SCALE GENOMIC DNA]</scope>
    <source>
        <strain evidence="3 4">DT72</strain>
    </source>
</reference>
<evidence type="ECO:0000313" key="4">
    <source>
        <dbReference type="Proteomes" id="UP001596407"/>
    </source>
</evidence>
<evidence type="ECO:0000256" key="1">
    <source>
        <dbReference type="SAM" id="MobiDB-lite"/>
    </source>
</evidence>
<protein>
    <recommendedName>
        <fullName evidence="2">DUF7988 domain-containing protein</fullName>
    </recommendedName>
</protein>
<name>A0ABD5WF79_9EURY</name>
<keyword evidence="4" id="KW-1185">Reference proteome</keyword>
<dbReference type="Pfam" id="PF25950">
    <property type="entry name" value="DUF7988"/>
    <property type="match status" value="1"/>
</dbReference>
<evidence type="ECO:0000313" key="3">
    <source>
        <dbReference type="EMBL" id="MFC7078858.1"/>
    </source>
</evidence>
<dbReference type="RefSeq" id="WP_276282528.1">
    <property type="nucleotide sequence ID" value="NZ_CP119810.1"/>
</dbReference>
<accession>A0ABD5WF79</accession>
<dbReference type="Proteomes" id="UP001596407">
    <property type="component" value="Unassembled WGS sequence"/>
</dbReference>
<dbReference type="GeneID" id="79305290"/>
<proteinExistence type="predicted"/>
<feature type="region of interest" description="Disordered" evidence="1">
    <location>
        <begin position="123"/>
        <end position="146"/>
    </location>
</feature>
<dbReference type="AlphaFoldDB" id="A0ABD5WF79"/>
<evidence type="ECO:0000259" key="2">
    <source>
        <dbReference type="Pfam" id="PF25950"/>
    </source>
</evidence>
<sequence length="146" mass="15770">MTDPADAAREYVLETHAETVELVLRRADAVAETWDGDTTADRSAVADSLRARLRAAGAWTRLPDVLAGAARAVGHSLSAPPVADPPYVAATSRGPMLRATFPDGRLVILVQVFEVERAGDSRRYRGGPRYRRGPTTPDDAVRATFK</sequence>
<dbReference type="EMBL" id="JBHSZH010000001">
    <property type="protein sequence ID" value="MFC7078858.1"/>
    <property type="molecule type" value="Genomic_DNA"/>
</dbReference>
<gene>
    <name evidence="3" type="ORF">ACFQJ6_00630</name>
</gene>